<dbReference type="Gene3D" id="1.10.10.10">
    <property type="entry name" value="Winged helix-like DNA-binding domain superfamily/Winged helix DNA-binding domain"/>
    <property type="match status" value="1"/>
</dbReference>
<dbReference type="CDD" id="cd05013">
    <property type="entry name" value="SIS_RpiR"/>
    <property type="match status" value="1"/>
</dbReference>
<evidence type="ECO:0000256" key="2">
    <source>
        <dbReference type="ARBA" id="ARBA00023125"/>
    </source>
</evidence>
<proteinExistence type="predicted"/>
<dbReference type="PROSITE" id="PS51464">
    <property type="entry name" value="SIS"/>
    <property type="match status" value="1"/>
</dbReference>
<keyword evidence="7" id="KW-1185">Reference proteome</keyword>
<dbReference type="RefSeq" id="WP_049730334.1">
    <property type="nucleotide sequence ID" value="NZ_JAOBST010000092.1"/>
</dbReference>
<dbReference type="InterPro" id="IPR009057">
    <property type="entry name" value="Homeodomain-like_sf"/>
</dbReference>
<dbReference type="InterPro" id="IPR000281">
    <property type="entry name" value="HTH_RpiR"/>
</dbReference>
<dbReference type="Pfam" id="PF01380">
    <property type="entry name" value="SIS"/>
    <property type="match status" value="1"/>
</dbReference>
<gene>
    <name evidence="6" type="ORF">E1963_05435</name>
</gene>
<dbReference type="AlphaFoldDB" id="A0A4R4FGS0"/>
<evidence type="ECO:0000259" key="5">
    <source>
        <dbReference type="PROSITE" id="PS51464"/>
    </source>
</evidence>
<name>A0A4R4FGS0_9FIRM</name>
<dbReference type="InterPro" id="IPR046348">
    <property type="entry name" value="SIS_dom_sf"/>
</dbReference>
<dbReference type="GO" id="GO:1901135">
    <property type="term" value="P:carbohydrate derivative metabolic process"/>
    <property type="evidence" value="ECO:0007669"/>
    <property type="project" value="InterPro"/>
</dbReference>
<dbReference type="Gene3D" id="3.40.50.10490">
    <property type="entry name" value="Glucose-6-phosphate isomerase like protein, domain 1"/>
    <property type="match status" value="1"/>
</dbReference>
<dbReference type="InterPro" id="IPR035472">
    <property type="entry name" value="RpiR-like_SIS"/>
</dbReference>
<dbReference type="Pfam" id="PF01418">
    <property type="entry name" value="HTH_6"/>
    <property type="match status" value="1"/>
</dbReference>
<comment type="caution">
    <text evidence="6">The sequence shown here is derived from an EMBL/GenBank/DDBJ whole genome shotgun (WGS) entry which is preliminary data.</text>
</comment>
<dbReference type="SUPFAM" id="SSF46689">
    <property type="entry name" value="Homeodomain-like"/>
    <property type="match status" value="1"/>
</dbReference>
<accession>A0A4R4FGS0</accession>
<evidence type="ECO:0000259" key="4">
    <source>
        <dbReference type="PROSITE" id="PS51071"/>
    </source>
</evidence>
<dbReference type="PANTHER" id="PTHR30514:SF18">
    <property type="entry name" value="RPIR-FAMILY TRANSCRIPTIONAL REGULATOR"/>
    <property type="match status" value="1"/>
</dbReference>
<sequence length="285" mass="31951">MKELRETINNANLTKTQKMIARYVLDNSADACFMTSTEIALKLGVSESSVIRFSRSLGFDGFMDFQKSLRKDYQDKVLSISSSITVPSQRVAKRAKLDTSSDYINRHFKNTAKNMESVFVNNSTALFEEAAEAIISSKRKYIVSSRGNSCLGDYFLLYLKHMLPNVEMTNSTSISPVDHMCNISKDDCVVAFSFPRYSSIDKISVRMAYEVGAKIIVVTDKPSALLAQYATVLFTVPVDSNTFFNSLVAPQFIAEALLDTISHKVKGIERRLKKIDKYLGELGNY</sequence>
<reference evidence="6 7" key="1">
    <citation type="journal article" date="2016" name="Nat. Microbiol.">
        <title>The Mouse Intestinal Bacterial Collection (miBC) provides host-specific insight into cultured diversity and functional potential of the gut microbiota.</title>
        <authorList>
            <person name="Lagkouvardos I."/>
            <person name="Pukall R."/>
            <person name="Abt B."/>
            <person name="Foesel B.U."/>
            <person name="Meier-Kolthoff J.P."/>
            <person name="Kumar N."/>
            <person name="Bresciani A."/>
            <person name="Martinez I."/>
            <person name="Just S."/>
            <person name="Ziegler C."/>
            <person name="Brugiroux S."/>
            <person name="Garzetti D."/>
            <person name="Wenning M."/>
            <person name="Bui T.P."/>
            <person name="Wang J."/>
            <person name="Hugenholtz F."/>
            <person name="Plugge C.M."/>
            <person name="Peterson D.A."/>
            <person name="Hornef M.W."/>
            <person name="Baines J.F."/>
            <person name="Smidt H."/>
            <person name="Walter J."/>
            <person name="Kristiansen K."/>
            <person name="Nielsen H.B."/>
            <person name="Haller D."/>
            <person name="Overmann J."/>
            <person name="Stecher B."/>
            <person name="Clavel T."/>
        </authorList>
    </citation>
    <scope>NUCLEOTIDE SEQUENCE [LARGE SCALE GENOMIC DNA]</scope>
    <source>
        <strain evidence="6 7">DSM 28560</strain>
    </source>
</reference>
<evidence type="ECO:0000313" key="7">
    <source>
        <dbReference type="Proteomes" id="UP000295710"/>
    </source>
</evidence>
<keyword evidence="1" id="KW-0805">Transcription regulation</keyword>
<feature type="domain" description="HTH rpiR-type" evidence="4">
    <location>
        <begin position="1"/>
        <end position="76"/>
    </location>
</feature>
<dbReference type="InterPro" id="IPR047640">
    <property type="entry name" value="RpiR-like"/>
</dbReference>
<organism evidence="6 7">
    <name type="scientific">Extibacter muris</name>
    <dbReference type="NCBI Taxonomy" id="1796622"/>
    <lineage>
        <taxon>Bacteria</taxon>
        <taxon>Bacillati</taxon>
        <taxon>Bacillota</taxon>
        <taxon>Clostridia</taxon>
        <taxon>Lachnospirales</taxon>
        <taxon>Lachnospiraceae</taxon>
        <taxon>Extibacter</taxon>
    </lineage>
</organism>
<dbReference type="PROSITE" id="PS51071">
    <property type="entry name" value="HTH_RPIR"/>
    <property type="match status" value="1"/>
</dbReference>
<evidence type="ECO:0000313" key="6">
    <source>
        <dbReference type="EMBL" id="TDA22825.1"/>
    </source>
</evidence>
<dbReference type="GO" id="GO:0097367">
    <property type="term" value="F:carbohydrate derivative binding"/>
    <property type="evidence" value="ECO:0007669"/>
    <property type="project" value="InterPro"/>
</dbReference>
<keyword evidence="2" id="KW-0238">DNA-binding</keyword>
<protein>
    <submittedName>
        <fullName evidence="6">MurR/RpiR family transcriptional regulator</fullName>
    </submittedName>
</protein>
<dbReference type="InterPro" id="IPR001347">
    <property type="entry name" value="SIS_dom"/>
</dbReference>
<dbReference type="InterPro" id="IPR036388">
    <property type="entry name" value="WH-like_DNA-bd_sf"/>
</dbReference>
<dbReference type="GO" id="GO:0003700">
    <property type="term" value="F:DNA-binding transcription factor activity"/>
    <property type="evidence" value="ECO:0007669"/>
    <property type="project" value="InterPro"/>
</dbReference>
<feature type="domain" description="SIS" evidence="5">
    <location>
        <begin position="130"/>
        <end position="268"/>
    </location>
</feature>
<dbReference type="SUPFAM" id="SSF53697">
    <property type="entry name" value="SIS domain"/>
    <property type="match status" value="1"/>
</dbReference>
<keyword evidence="3" id="KW-0804">Transcription</keyword>
<evidence type="ECO:0000256" key="3">
    <source>
        <dbReference type="ARBA" id="ARBA00023163"/>
    </source>
</evidence>
<dbReference type="EMBL" id="SMMX01000003">
    <property type="protein sequence ID" value="TDA22825.1"/>
    <property type="molecule type" value="Genomic_DNA"/>
</dbReference>
<dbReference type="PANTHER" id="PTHR30514">
    <property type="entry name" value="GLUCOKINASE"/>
    <property type="match status" value="1"/>
</dbReference>
<dbReference type="Proteomes" id="UP000295710">
    <property type="component" value="Unassembled WGS sequence"/>
</dbReference>
<evidence type="ECO:0000256" key="1">
    <source>
        <dbReference type="ARBA" id="ARBA00023015"/>
    </source>
</evidence>
<dbReference type="GO" id="GO:0003677">
    <property type="term" value="F:DNA binding"/>
    <property type="evidence" value="ECO:0007669"/>
    <property type="project" value="UniProtKB-KW"/>
</dbReference>